<feature type="region of interest" description="Disordered" evidence="1">
    <location>
        <begin position="1"/>
        <end position="155"/>
    </location>
</feature>
<feature type="compositionally biased region" description="Basic residues" evidence="1">
    <location>
        <begin position="50"/>
        <end position="63"/>
    </location>
</feature>
<gene>
    <name evidence="2" type="ORF">SBRY_90051</name>
</gene>
<accession>A0A9W4H8F1</accession>
<protein>
    <submittedName>
        <fullName evidence="2">Uncharacterized protein</fullName>
    </submittedName>
</protein>
<evidence type="ECO:0000313" key="3">
    <source>
        <dbReference type="Proteomes" id="UP001153328"/>
    </source>
</evidence>
<dbReference type="EMBL" id="CAJVAX010000023">
    <property type="protein sequence ID" value="CAG7657817.1"/>
    <property type="molecule type" value="Genomic_DNA"/>
</dbReference>
<evidence type="ECO:0000256" key="1">
    <source>
        <dbReference type="SAM" id="MobiDB-lite"/>
    </source>
</evidence>
<name>A0A9W4H8F1_9ACTN</name>
<feature type="compositionally biased region" description="Basic residues" evidence="1">
    <location>
        <begin position="31"/>
        <end position="41"/>
    </location>
</feature>
<reference evidence="2" key="1">
    <citation type="submission" date="2021-06" db="EMBL/GenBank/DDBJ databases">
        <authorList>
            <person name="Arsene-Ploetze F."/>
        </authorList>
    </citation>
    <scope>NUCLEOTIDE SEQUENCE</scope>
    <source>
        <strain evidence="2">SBRY1</strain>
    </source>
</reference>
<proteinExistence type="predicted"/>
<feature type="compositionally biased region" description="Low complexity" evidence="1">
    <location>
        <begin position="66"/>
        <end position="80"/>
    </location>
</feature>
<keyword evidence="3" id="KW-1185">Reference proteome</keyword>
<dbReference type="AlphaFoldDB" id="A0A9W4H8F1"/>
<feature type="compositionally biased region" description="Basic residues" evidence="1">
    <location>
        <begin position="132"/>
        <end position="142"/>
    </location>
</feature>
<comment type="caution">
    <text evidence="2">The sequence shown here is derived from an EMBL/GenBank/DDBJ whole genome shotgun (WGS) entry which is preliminary data.</text>
</comment>
<organism evidence="2 3">
    <name type="scientific">Actinacidiphila bryophytorum</name>
    <dbReference type="NCBI Taxonomy" id="1436133"/>
    <lineage>
        <taxon>Bacteria</taxon>
        <taxon>Bacillati</taxon>
        <taxon>Actinomycetota</taxon>
        <taxon>Actinomycetes</taxon>
        <taxon>Kitasatosporales</taxon>
        <taxon>Streptomycetaceae</taxon>
        <taxon>Actinacidiphila</taxon>
    </lineage>
</organism>
<sequence>MGGQAGRHRLLRRRRRRPARRRKPAADLRRTARPHRPRHRQLPQLVGRLHPGRRDRQPRRQRGRGQDAAGPGRLVGPGAARRPREAAVSELIPHRTGHTGRGYGQAAPAHTPGSAFPDFSPVVRSAREVPLHRGRQRRHRLRTGAAGNRRAQRRP</sequence>
<feature type="compositionally biased region" description="Basic residues" evidence="1">
    <location>
        <begin position="1"/>
        <end position="23"/>
    </location>
</feature>
<dbReference type="Proteomes" id="UP001153328">
    <property type="component" value="Unassembled WGS sequence"/>
</dbReference>
<evidence type="ECO:0000313" key="2">
    <source>
        <dbReference type="EMBL" id="CAG7657817.1"/>
    </source>
</evidence>